<dbReference type="RefSeq" id="WP_148380001.1">
    <property type="nucleotide sequence ID" value="NZ_VSIY01000016.1"/>
</dbReference>
<evidence type="ECO:0000313" key="13">
    <source>
        <dbReference type="EMBL" id="TYB76842.1"/>
    </source>
</evidence>
<dbReference type="Proteomes" id="UP000322080">
    <property type="component" value="Unassembled WGS sequence"/>
</dbReference>
<dbReference type="PANTHER" id="PTHR46494:SF3">
    <property type="entry name" value="ZINC TRANSPORT PROTEIN ZNTB"/>
    <property type="match status" value="1"/>
</dbReference>
<evidence type="ECO:0000256" key="5">
    <source>
        <dbReference type="ARBA" id="ARBA00022519"/>
    </source>
</evidence>
<dbReference type="Pfam" id="PF01544">
    <property type="entry name" value="CorA"/>
    <property type="match status" value="1"/>
</dbReference>
<dbReference type="GO" id="GO:0050897">
    <property type="term" value="F:cobalt ion binding"/>
    <property type="evidence" value="ECO:0007669"/>
    <property type="project" value="TreeGrafter"/>
</dbReference>
<dbReference type="SUPFAM" id="SSF144083">
    <property type="entry name" value="Magnesium transport protein CorA, transmembrane region"/>
    <property type="match status" value="1"/>
</dbReference>
<dbReference type="CDD" id="cd12833">
    <property type="entry name" value="ZntB-like_1"/>
    <property type="match status" value="1"/>
</dbReference>
<keyword evidence="8 12" id="KW-1133">Transmembrane helix</keyword>
<evidence type="ECO:0000256" key="1">
    <source>
        <dbReference type="ARBA" id="ARBA00004651"/>
    </source>
</evidence>
<evidence type="ECO:0000313" key="14">
    <source>
        <dbReference type="Proteomes" id="UP000322080"/>
    </source>
</evidence>
<keyword evidence="14" id="KW-1185">Reference proteome</keyword>
<dbReference type="InterPro" id="IPR045863">
    <property type="entry name" value="CorA_TM1_TM2"/>
</dbReference>
<keyword evidence="7" id="KW-0862">Zinc</keyword>
<dbReference type="GO" id="GO:0000287">
    <property type="term" value="F:magnesium ion binding"/>
    <property type="evidence" value="ECO:0007669"/>
    <property type="project" value="TreeGrafter"/>
</dbReference>
<organism evidence="13 14">
    <name type="scientific">Maritimibacter fusiformis</name>
    <dbReference type="NCBI Taxonomy" id="2603819"/>
    <lineage>
        <taxon>Bacteria</taxon>
        <taxon>Pseudomonadati</taxon>
        <taxon>Pseudomonadota</taxon>
        <taxon>Alphaproteobacteria</taxon>
        <taxon>Rhodobacterales</taxon>
        <taxon>Roseobacteraceae</taxon>
        <taxon>Maritimibacter</taxon>
    </lineage>
</organism>
<reference evidence="13 14" key="1">
    <citation type="submission" date="2019-08" db="EMBL/GenBank/DDBJ databases">
        <title>Identification of a novel species of the genus Boseongicola.</title>
        <authorList>
            <person name="Zhang X.-Q."/>
        </authorList>
    </citation>
    <scope>NUCLEOTIDE SEQUENCE [LARGE SCALE GENOMIC DNA]</scope>
    <source>
        <strain evidence="13 14">HY14</strain>
    </source>
</reference>
<keyword evidence="10 12" id="KW-0472">Membrane</keyword>
<evidence type="ECO:0000256" key="3">
    <source>
        <dbReference type="ARBA" id="ARBA00022448"/>
    </source>
</evidence>
<comment type="similarity">
    <text evidence="2">Belongs to the CorA metal ion transporter (MIT) (TC 1.A.35) family.</text>
</comment>
<dbReference type="InterPro" id="IPR045861">
    <property type="entry name" value="CorA_cytoplasmic_dom"/>
</dbReference>
<name>A0A5D0R5M9_9RHOB</name>
<keyword evidence="3" id="KW-0813">Transport</keyword>
<dbReference type="Gene3D" id="3.30.460.20">
    <property type="entry name" value="CorA soluble domain-like"/>
    <property type="match status" value="1"/>
</dbReference>
<dbReference type="Gene3D" id="1.20.58.340">
    <property type="entry name" value="Magnesium transport protein CorA, transmembrane region"/>
    <property type="match status" value="2"/>
</dbReference>
<sequence length="323" mass="35376">MTSLLRHAYALDGPRAGQPLSEAEAIAALRADDLAWVHLPATDPGTRAWIETHLGYLDDHATEALVAEETRPRATFIGDGVLLVLRGINPGAGADPEDMVSVRIWADPHRIVTLSRQPMPVLDDLVASFAGPDRPSTAGAFLAALADFLNNEIETFAANLSEAAADIEERVIDTPDPDQRRTVMTIRLAAITLRRHIAPQRDALEALMRATGPLLAADDRRHLLEVHDRITRLVENLDAMREQLSVLREELAGQLSDRINRNMYLLSILSAVFLPLGFFTGLFGINIAGMPGTDDPRAFALFAGAMLAVALGVLGFLRWKRWF</sequence>
<feature type="transmembrane region" description="Helical" evidence="12">
    <location>
        <begin position="299"/>
        <end position="317"/>
    </location>
</feature>
<proteinExistence type="inferred from homology"/>
<comment type="caution">
    <text evidence="13">The sequence shown here is derived from an EMBL/GenBank/DDBJ whole genome shotgun (WGS) entry which is preliminary data.</text>
</comment>
<evidence type="ECO:0000256" key="6">
    <source>
        <dbReference type="ARBA" id="ARBA00022692"/>
    </source>
</evidence>
<evidence type="ECO:0000256" key="9">
    <source>
        <dbReference type="ARBA" id="ARBA00023065"/>
    </source>
</evidence>
<evidence type="ECO:0000256" key="7">
    <source>
        <dbReference type="ARBA" id="ARBA00022833"/>
    </source>
</evidence>
<protein>
    <submittedName>
        <fullName evidence="13">Zinc transporter ZntB</fullName>
    </submittedName>
</protein>
<dbReference type="AlphaFoldDB" id="A0A5D0R5M9"/>
<evidence type="ECO:0000256" key="4">
    <source>
        <dbReference type="ARBA" id="ARBA00022475"/>
    </source>
</evidence>
<evidence type="ECO:0000256" key="10">
    <source>
        <dbReference type="ARBA" id="ARBA00023136"/>
    </source>
</evidence>
<dbReference type="EMBL" id="VSIY01000016">
    <property type="protein sequence ID" value="TYB76842.1"/>
    <property type="molecule type" value="Genomic_DNA"/>
</dbReference>
<accession>A0A5D0R5M9</accession>
<gene>
    <name evidence="13" type="ORF">FVF75_17010</name>
</gene>
<evidence type="ECO:0000256" key="2">
    <source>
        <dbReference type="ARBA" id="ARBA00009765"/>
    </source>
</evidence>
<evidence type="ECO:0000256" key="8">
    <source>
        <dbReference type="ARBA" id="ARBA00022989"/>
    </source>
</evidence>
<keyword evidence="6 12" id="KW-0812">Transmembrane</keyword>
<dbReference type="GO" id="GO:0005886">
    <property type="term" value="C:plasma membrane"/>
    <property type="evidence" value="ECO:0007669"/>
    <property type="project" value="UniProtKB-SubCell"/>
</dbReference>
<dbReference type="InterPro" id="IPR002523">
    <property type="entry name" value="MgTranspt_CorA/ZnTranspt_ZntB"/>
</dbReference>
<feature type="transmembrane region" description="Helical" evidence="12">
    <location>
        <begin position="264"/>
        <end position="287"/>
    </location>
</feature>
<dbReference type="GO" id="GO:0015095">
    <property type="term" value="F:magnesium ion transmembrane transporter activity"/>
    <property type="evidence" value="ECO:0007669"/>
    <property type="project" value="TreeGrafter"/>
</dbReference>
<dbReference type="PANTHER" id="PTHR46494">
    <property type="entry name" value="CORA FAMILY METAL ION TRANSPORTER (EUROFUNG)"/>
    <property type="match status" value="1"/>
</dbReference>
<keyword evidence="5" id="KW-0997">Cell inner membrane</keyword>
<comment type="subcellular location">
    <subcellularLocation>
        <location evidence="1">Cell membrane</location>
        <topology evidence="1">Multi-pass membrane protein</topology>
    </subcellularLocation>
</comment>
<keyword evidence="9" id="KW-0406">Ion transport</keyword>
<dbReference type="GO" id="GO:0015087">
    <property type="term" value="F:cobalt ion transmembrane transporter activity"/>
    <property type="evidence" value="ECO:0007669"/>
    <property type="project" value="TreeGrafter"/>
</dbReference>
<keyword evidence="11" id="KW-0175">Coiled coil</keyword>
<dbReference type="SUPFAM" id="SSF143865">
    <property type="entry name" value="CorA soluble domain-like"/>
    <property type="match status" value="1"/>
</dbReference>
<evidence type="ECO:0000256" key="12">
    <source>
        <dbReference type="SAM" id="Phobius"/>
    </source>
</evidence>
<feature type="coiled-coil region" evidence="11">
    <location>
        <begin position="223"/>
        <end position="257"/>
    </location>
</feature>
<evidence type="ECO:0000256" key="11">
    <source>
        <dbReference type="SAM" id="Coils"/>
    </source>
</evidence>
<keyword evidence="4" id="KW-1003">Cell membrane</keyword>